<dbReference type="PANTHER" id="PTHR33988">
    <property type="entry name" value="ENDORIBONUCLEASE MAZF-RELATED"/>
    <property type="match status" value="1"/>
</dbReference>
<dbReference type="Proteomes" id="UP001153678">
    <property type="component" value="Unassembled WGS sequence"/>
</dbReference>
<feature type="region of interest" description="Disordered" evidence="2">
    <location>
        <begin position="322"/>
        <end position="345"/>
    </location>
</feature>
<dbReference type="InterPro" id="IPR011067">
    <property type="entry name" value="Plasmid_toxin/cell-grow_inhib"/>
</dbReference>
<protein>
    <submittedName>
        <fullName evidence="3">2367_t:CDS:1</fullName>
    </submittedName>
</protein>
<feature type="coiled-coil region" evidence="1">
    <location>
        <begin position="608"/>
        <end position="635"/>
    </location>
</feature>
<sequence length="1411" mass="162973">EKVDLQQELRDAQKLADLITENETKIKQENKENKTIIRKSNNQIAKLEKKLALAEIKFNNSANNASQLSEKLEKKDQEFEKEKVSLEQQVKQVSKKSNAQTLNVDKLVERKGKLQATNIANKQKLIKQQAKTADLTQTNQQLHQEVKDLKNSTVEKKENDRLIKEQEQLKNSLDARAAEIRELTSQNKGLEKNLNDNKRLNQACRILLEKMLAKLNKMKNEKESRPETPEALPDDENLPTKRYQKEINKLVNELEQEREKSDAENLFTDLRQGESEFSQQLISEENQELQALIRAKNKRITQLEKQLEKADDNLEQQLAQKDEELEQTDKLSEEERTANAHSEDQIKRLEKENEELKNAFQKRGKDIDELNELQEEFAKKYKKLVREKSKLKSRLTERERETFGKKILAKDNKITSLGNQVKLLQNKLKNLRSKQKLSTQPEIVQQDNNSTSLSWNAFLNQPKVARALKTARNTTLLGLSLNGLATGYQQIFNSAGDQLNLNIPVNLVTGNSQNLLVLSALQNQNQFDPTSREGLENEISPVNEFILPENGLDSSQLDRSTVRKLDQSQNRELSARPNLSTERYNELLNQEKKNKNFQSQLQTRHQQMAKQIQQKRELRSELKVSNQTAEQVKTERDTYRQQAQTYATAKQIPDLSQRPDITAAEFAKYKSLEQVAEIEKAASQRGVKFTQLDLDAAVNRTDDKYQGYQSPAKAKVIEEKLIKSNSENEERIKKLGSNVADLVYQIHDAEVREEKLQTELHKLGEKNDKLAEKISELNTTSKTDQSNLKTLQTRVKNRGKKITELKEEIIKLTNRPDITETRYNELLNIEELENKQKEINELIGELNKLNDNLLDLKARDKLEITRLKVENKNYKRQRDRKKQDYQGQISRLENELLRLAKNKEEQTEKLARANEQLQQQIADNEQQKKDYQDLATELEQEQQTHTQSEQHHHQQSNQDDLVKVAIGGVMILMSVRDAKKYQTVKAKLKKETTKLKEEKQSLEEAKINLHTKIDELRKKLKAIKENQKILFKPAEQNLCRDLIKYENITDNFEIDNSLEQVLTETTNAFINTVVTAQTHLKLTDLTQIKTTHPMPEGKSLEDLITFYHANQTKTPTPTQPTITKLESGEPNETLIVNQIIQECDLGLNQNSSLTQVIERVNELIKTKPPTIKPVNQPNDTPFGEDLAVIKQLELASLTKLFGAAVDSTIQRQIQAAVNYSQNVLTGFANSKLNGDWRTNFEIEKIKENKKDEAEFIHEDQELEKAYQEVIQKIIKRGEIYWADLTEEEPRKDKIGKVRKKESQKDRPVVVISNDKQNKYSDDVIVALISSQVDKVYYFEPEIALKKKSKILADQILTMDKERLGEKITSLSMIEIIKLEKALHAVLTQKERISTNQLLEKAANEYLKKMKI</sequence>
<feature type="non-terminal residue" evidence="3">
    <location>
        <position position="1411"/>
    </location>
</feature>
<feature type="region of interest" description="Disordered" evidence="2">
    <location>
        <begin position="218"/>
        <end position="237"/>
    </location>
</feature>
<dbReference type="InterPro" id="IPR003477">
    <property type="entry name" value="PemK-like"/>
</dbReference>
<proteinExistence type="predicted"/>
<dbReference type="PANTHER" id="PTHR33988:SF2">
    <property type="entry name" value="ENDORIBONUCLEASE MAZF"/>
    <property type="match status" value="1"/>
</dbReference>
<dbReference type="GO" id="GO:0016075">
    <property type="term" value="P:rRNA catabolic process"/>
    <property type="evidence" value="ECO:0007669"/>
    <property type="project" value="TreeGrafter"/>
</dbReference>
<comment type="caution">
    <text evidence="3">The sequence shown here is derived from an EMBL/GenBank/DDBJ whole genome shotgun (WGS) entry which is preliminary data.</text>
</comment>
<dbReference type="EMBL" id="CAMKVN010001071">
    <property type="protein sequence ID" value="CAI2173493.1"/>
    <property type="molecule type" value="Genomic_DNA"/>
</dbReference>
<organism evidence="3 4">
    <name type="scientific">Funneliformis geosporum</name>
    <dbReference type="NCBI Taxonomy" id="1117311"/>
    <lineage>
        <taxon>Eukaryota</taxon>
        <taxon>Fungi</taxon>
        <taxon>Fungi incertae sedis</taxon>
        <taxon>Mucoromycota</taxon>
        <taxon>Glomeromycotina</taxon>
        <taxon>Glomeromycetes</taxon>
        <taxon>Glomerales</taxon>
        <taxon>Glomeraceae</taxon>
        <taxon>Funneliformis</taxon>
    </lineage>
</organism>
<dbReference type="GO" id="GO:0006402">
    <property type="term" value="P:mRNA catabolic process"/>
    <property type="evidence" value="ECO:0007669"/>
    <property type="project" value="TreeGrafter"/>
</dbReference>
<feature type="compositionally biased region" description="Low complexity" evidence="2">
    <location>
        <begin position="937"/>
        <end position="947"/>
    </location>
</feature>
<feature type="region of interest" description="Disordered" evidence="2">
    <location>
        <begin position="937"/>
        <end position="958"/>
    </location>
</feature>
<accession>A0A9W4SL70</accession>
<name>A0A9W4SL70_9GLOM</name>
<feature type="coiled-coil region" evidence="1">
    <location>
        <begin position="2"/>
        <end position="96"/>
    </location>
</feature>
<keyword evidence="4" id="KW-1185">Reference proteome</keyword>
<feature type="compositionally biased region" description="Basic and acidic residues" evidence="2">
    <location>
        <begin position="218"/>
        <end position="228"/>
    </location>
</feature>
<feature type="compositionally biased region" description="Basic and acidic residues" evidence="2">
    <location>
        <begin position="327"/>
        <end position="345"/>
    </location>
</feature>
<evidence type="ECO:0000313" key="3">
    <source>
        <dbReference type="EMBL" id="CAI2173493.1"/>
    </source>
</evidence>
<keyword evidence="1" id="KW-0175">Coiled coil</keyword>
<dbReference type="Gene3D" id="2.30.30.110">
    <property type="match status" value="1"/>
</dbReference>
<evidence type="ECO:0000313" key="4">
    <source>
        <dbReference type="Proteomes" id="UP001153678"/>
    </source>
</evidence>
<dbReference type="OrthoDB" id="2494942at2759"/>
<gene>
    <name evidence="3" type="ORF">FWILDA_LOCUS6113</name>
</gene>
<evidence type="ECO:0000256" key="1">
    <source>
        <dbReference type="SAM" id="Coils"/>
    </source>
</evidence>
<reference evidence="3" key="1">
    <citation type="submission" date="2022-08" db="EMBL/GenBank/DDBJ databases">
        <authorList>
            <person name="Kallberg Y."/>
            <person name="Tangrot J."/>
            <person name="Rosling A."/>
        </authorList>
    </citation>
    <scope>NUCLEOTIDE SEQUENCE</scope>
    <source>
        <strain evidence="3">Wild A</strain>
    </source>
</reference>
<dbReference type="Pfam" id="PF02452">
    <property type="entry name" value="PemK_toxin"/>
    <property type="match status" value="1"/>
</dbReference>
<feature type="coiled-coil region" evidence="1">
    <location>
        <begin position="978"/>
        <end position="1026"/>
    </location>
</feature>
<dbReference type="GO" id="GO:0003677">
    <property type="term" value="F:DNA binding"/>
    <property type="evidence" value="ECO:0007669"/>
    <property type="project" value="InterPro"/>
</dbReference>
<dbReference type="GO" id="GO:0004521">
    <property type="term" value="F:RNA endonuclease activity"/>
    <property type="evidence" value="ECO:0007669"/>
    <property type="project" value="TreeGrafter"/>
</dbReference>
<evidence type="ECO:0000256" key="2">
    <source>
        <dbReference type="SAM" id="MobiDB-lite"/>
    </source>
</evidence>
<dbReference type="SUPFAM" id="SSF50118">
    <property type="entry name" value="Cell growth inhibitor/plasmid maintenance toxic component"/>
    <property type="match status" value="1"/>
</dbReference>